<dbReference type="Proteomes" id="UP000015523">
    <property type="component" value="Unassembled WGS sequence"/>
</dbReference>
<dbReference type="AlphaFoldDB" id="T0IT35"/>
<dbReference type="STRING" id="1346791.M529_11765"/>
<dbReference type="RefSeq" id="WP_021318152.1">
    <property type="nucleotide sequence ID" value="NZ_AUWY01000080.1"/>
</dbReference>
<organism evidence="1 2">
    <name type="scientific">Sphingobium ummariense RL-3</name>
    <dbReference type="NCBI Taxonomy" id="1346791"/>
    <lineage>
        <taxon>Bacteria</taxon>
        <taxon>Pseudomonadati</taxon>
        <taxon>Pseudomonadota</taxon>
        <taxon>Alphaproteobacteria</taxon>
        <taxon>Sphingomonadales</taxon>
        <taxon>Sphingomonadaceae</taxon>
        <taxon>Sphingobium</taxon>
    </lineage>
</organism>
<accession>T0IT35</accession>
<evidence type="ECO:0000313" key="2">
    <source>
        <dbReference type="Proteomes" id="UP000015523"/>
    </source>
</evidence>
<dbReference type="PATRIC" id="fig|1346791.3.peg.2263"/>
<keyword evidence="2" id="KW-1185">Reference proteome</keyword>
<protein>
    <submittedName>
        <fullName evidence="1">Uncharacterized protein</fullName>
    </submittedName>
</protein>
<proteinExistence type="predicted"/>
<dbReference type="EMBL" id="AUWY01000080">
    <property type="protein sequence ID" value="EQB32015.1"/>
    <property type="molecule type" value="Genomic_DNA"/>
</dbReference>
<sequence>MTIIADIAAAIRDADLDAEREANGISFGWSGWHAWHADCVRIRQHGTADDRADLRLCLPLARFRTGEFQGWELMLRPSTPRGYGREAA</sequence>
<comment type="caution">
    <text evidence="1">The sequence shown here is derived from an EMBL/GenBank/DDBJ whole genome shotgun (WGS) entry which is preliminary data.</text>
</comment>
<gene>
    <name evidence="1" type="ORF">M529_11765</name>
</gene>
<reference evidence="1 2" key="1">
    <citation type="journal article" date="2013" name="Genome Announc.">
        <title>Draft Genome Sequence of Sphingobium ummariense Strain RL-3, a Hexachlorocyclohexane-Degrading Bacterium.</title>
        <authorList>
            <person name="Kohli P."/>
            <person name="Dua A."/>
            <person name="Sangwan N."/>
            <person name="Oldach P."/>
            <person name="Khurana J.P."/>
            <person name="Lal R."/>
        </authorList>
    </citation>
    <scope>NUCLEOTIDE SEQUENCE [LARGE SCALE GENOMIC DNA]</scope>
    <source>
        <strain evidence="1 2">RL-3</strain>
    </source>
</reference>
<evidence type="ECO:0000313" key="1">
    <source>
        <dbReference type="EMBL" id="EQB32015.1"/>
    </source>
</evidence>
<name>T0IT35_9SPHN</name>